<evidence type="ECO:0000313" key="3">
    <source>
        <dbReference type="Proteomes" id="UP000611723"/>
    </source>
</evidence>
<protein>
    <submittedName>
        <fullName evidence="2">NAD(P)-dependent alcohol dehydrogenase</fullName>
    </submittedName>
</protein>
<dbReference type="InterPro" id="IPR052733">
    <property type="entry name" value="Chloroplast_QOR"/>
</dbReference>
<name>A0A934WXZ2_9BACT</name>
<dbReference type="InterPro" id="IPR036291">
    <property type="entry name" value="NAD(P)-bd_dom_sf"/>
</dbReference>
<feature type="domain" description="Enoyl reductase (ER)" evidence="1">
    <location>
        <begin position="10"/>
        <end position="311"/>
    </location>
</feature>
<dbReference type="Pfam" id="PF08240">
    <property type="entry name" value="ADH_N"/>
    <property type="match status" value="1"/>
</dbReference>
<evidence type="ECO:0000313" key="2">
    <source>
        <dbReference type="EMBL" id="MBK6265214.1"/>
    </source>
</evidence>
<organism evidence="2 3">
    <name type="scientific">Marivirga aurantiaca</name>
    <dbReference type="NCBI Taxonomy" id="2802615"/>
    <lineage>
        <taxon>Bacteria</taxon>
        <taxon>Pseudomonadati</taxon>
        <taxon>Bacteroidota</taxon>
        <taxon>Cytophagia</taxon>
        <taxon>Cytophagales</taxon>
        <taxon>Marivirgaceae</taxon>
        <taxon>Marivirga</taxon>
    </lineage>
</organism>
<accession>A0A934WXZ2</accession>
<evidence type="ECO:0000259" key="1">
    <source>
        <dbReference type="SMART" id="SM00829"/>
    </source>
</evidence>
<dbReference type="SUPFAM" id="SSF50129">
    <property type="entry name" value="GroES-like"/>
    <property type="match status" value="1"/>
</dbReference>
<dbReference type="Gene3D" id="3.40.50.720">
    <property type="entry name" value="NAD(P)-binding Rossmann-like Domain"/>
    <property type="match status" value="1"/>
</dbReference>
<dbReference type="EMBL" id="JAEQBW010000003">
    <property type="protein sequence ID" value="MBK6265214.1"/>
    <property type="molecule type" value="Genomic_DNA"/>
</dbReference>
<dbReference type="AlphaFoldDB" id="A0A934WXZ2"/>
<dbReference type="RefSeq" id="WP_201430886.1">
    <property type="nucleotide sequence ID" value="NZ_JAEQBW010000003.1"/>
</dbReference>
<dbReference type="PANTHER" id="PTHR44013">
    <property type="entry name" value="ZINC-TYPE ALCOHOL DEHYDROGENASE-LIKE PROTEIN C16A3.02C"/>
    <property type="match status" value="1"/>
</dbReference>
<dbReference type="PANTHER" id="PTHR44013:SF1">
    <property type="entry name" value="ZINC-TYPE ALCOHOL DEHYDROGENASE-LIKE PROTEIN C16A3.02C"/>
    <property type="match status" value="1"/>
</dbReference>
<comment type="caution">
    <text evidence="2">The sequence shown here is derived from an EMBL/GenBank/DDBJ whole genome shotgun (WGS) entry which is preliminary data.</text>
</comment>
<sequence length="317" mass="34152">MKAVYIKRYGSADELKIGDFTQPKVNEKDVLVKIHASAVNPVDWKLRQGNLKFVTSFKFPMKLGKDFAGEVVETGTAVTLFKAGDRVWGQLGGTNGGAYAEFVAAPEKSMGIMPRNLSYKEAASIPLAGLTAFQSLYNKASVKKGDKVLINGASGGVGTLAVQIAAALGAEVTGVCSGKNTEFVKTLGATHTINYKEEDFSKSDKKYDVILEFVGNVSFGECKKVLAAHGTYVTANPKPLGFLPGYVSSFFSKKQQKLIVVKPSIEELNFLKALVEDGQLKPVIDSTYSLADIAEAHRYSEKGHSRGKIVIEVVKEG</sequence>
<dbReference type="Gene3D" id="3.90.180.10">
    <property type="entry name" value="Medium-chain alcohol dehydrogenases, catalytic domain"/>
    <property type="match status" value="1"/>
</dbReference>
<gene>
    <name evidence="2" type="ORF">JKA74_09200</name>
</gene>
<keyword evidence="3" id="KW-1185">Reference proteome</keyword>
<dbReference type="SUPFAM" id="SSF51735">
    <property type="entry name" value="NAD(P)-binding Rossmann-fold domains"/>
    <property type="match status" value="1"/>
</dbReference>
<dbReference type="InterPro" id="IPR011032">
    <property type="entry name" value="GroES-like_sf"/>
</dbReference>
<dbReference type="Proteomes" id="UP000611723">
    <property type="component" value="Unassembled WGS sequence"/>
</dbReference>
<dbReference type="SMART" id="SM00829">
    <property type="entry name" value="PKS_ER"/>
    <property type="match status" value="1"/>
</dbReference>
<dbReference type="Pfam" id="PF13602">
    <property type="entry name" value="ADH_zinc_N_2"/>
    <property type="match status" value="1"/>
</dbReference>
<dbReference type="CDD" id="cd08267">
    <property type="entry name" value="MDR1"/>
    <property type="match status" value="1"/>
</dbReference>
<proteinExistence type="predicted"/>
<dbReference type="GO" id="GO:0016491">
    <property type="term" value="F:oxidoreductase activity"/>
    <property type="evidence" value="ECO:0007669"/>
    <property type="project" value="InterPro"/>
</dbReference>
<reference evidence="2" key="1">
    <citation type="submission" date="2021-01" db="EMBL/GenBank/DDBJ databases">
        <title>Marivirga aurantiaca sp. nov., isolated from intertidal surface sediments.</title>
        <authorList>
            <person name="Zhang M."/>
        </authorList>
    </citation>
    <scope>NUCLEOTIDE SEQUENCE</scope>
    <source>
        <strain evidence="2">S37H4</strain>
    </source>
</reference>
<dbReference type="InterPro" id="IPR013154">
    <property type="entry name" value="ADH-like_N"/>
</dbReference>
<dbReference type="InterPro" id="IPR020843">
    <property type="entry name" value="ER"/>
</dbReference>